<dbReference type="InterPro" id="IPR017884">
    <property type="entry name" value="SANT_dom"/>
</dbReference>
<name>A0AA86UEU4_9EUKA</name>
<dbReference type="PROSITE" id="PS50090">
    <property type="entry name" value="MYB_LIKE"/>
    <property type="match status" value="1"/>
</dbReference>
<sequence>MTQSTSKSKWNHKEDEIFDQLCKKYKLNFRSVADHLPNRSYTQVRSHYYNKIKRKQVRIASNISNITQNCSSQYENKIIQQVQQDAKEYTNQNILINSVLDTFE</sequence>
<reference evidence="5 6" key="2">
    <citation type="submission" date="2024-07" db="EMBL/GenBank/DDBJ databases">
        <authorList>
            <person name="Akdeniz Z."/>
        </authorList>
    </citation>
    <scope>NUCLEOTIDE SEQUENCE [LARGE SCALE GENOMIC DNA]</scope>
</reference>
<dbReference type="PROSITE" id="PS51294">
    <property type="entry name" value="HTH_MYB"/>
    <property type="match status" value="1"/>
</dbReference>
<evidence type="ECO:0000259" key="2">
    <source>
        <dbReference type="PROSITE" id="PS51293"/>
    </source>
</evidence>
<reference evidence="4" key="1">
    <citation type="submission" date="2023-06" db="EMBL/GenBank/DDBJ databases">
        <authorList>
            <person name="Kurt Z."/>
        </authorList>
    </citation>
    <scope>NUCLEOTIDE SEQUENCE</scope>
</reference>
<evidence type="ECO:0000313" key="5">
    <source>
        <dbReference type="EMBL" id="CAL5985386.1"/>
    </source>
</evidence>
<organism evidence="4">
    <name type="scientific">Hexamita inflata</name>
    <dbReference type="NCBI Taxonomy" id="28002"/>
    <lineage>
        <taxon>Eukaryota</taxon>
        <taxon>Metamonada</taxon>
        <taxon>Diplomonadida</taxon>
        <taxon>Hexamitidae</taxon>
        <taxon>Hexamitinae</taxon>
        <taxon>Hexamita</taxon>
    </lineage>
</organism>
<comment type="caution">
    <text evidence="4">The sequence shown here is derived from an EMBL/GenBank/DDBJ whole genome shotgun (WGS) entry which is preliminary data.</text>
</comment>
<dbReference type="EMBL" id="CAXDID020000018">
    <property type="protein sequence ID" value="CAL5985386.1"/>
    <property type="molecule type" value="Genomic_DNA"/>
</dbReference>
<keyword evidence="6" id="KW-1185">Reference proteome</keyword>
<evidence type="ECO:0000313" key="6">
    <source>
        <dbReference type="Proteomes" id="UP001642409"/>
    </source>
</evidence>
<dbReference type="Proteomes" id="UP001642409">
    <property type="component" value="Unassembled WGS sequence"/>
</dbReference>
<dbReference type="EMBL" id="CATOUU010000834">
    <property type="protein sequence ID" value="CAI9952944.1"/>
    <property type="molecule type" value="Genomic_DNA"/>
</dbReference>
<feature type="domain" description="HTH myb-type" evidence="3">
    <location>
        <begin position="2"/>
        <end position="56"/>
    </location>
</feature>
<dbReference type="AlphaFoldDB" id="A0AA86UEU4"/>
<dbReference type="CDD" id="cd00167">
    <property type="entry name" value="SANT"/>
    <property type="match status" value="1"/>
</dbReference>
<dbReference type="InterPro" id="IPR001005">
    <property type="entry name" value="SANT/Myb"/>
</dbReference>
<dbReference type="SMART" id="SM00717">
    <property type="entry name" value="SANT"/>
    <property type="match status" value="1"/>
</dbReference>
<dbReference type="InterPro" id="IPR017930">
    <property type="entry name" value="Myb_dom"/>
</dbReference>
<evidence type="ECO:0000259" key="1">
    <source>
        <dbReference type="PROSITE" id="PS50090"/>
    </source>
</evidence>
<feature type="domain" description="Myb-like" evidence="1">
    <location>
        <begin position="2"/>
        <end position="52"/>
    </location>
</feature>
<evidence type="ECO:0000313" key="4">
    <source>
        <dbReference type="EMBL" id="CAI9952944.1"/>
    </source>
</evidence>
<proteinExistence type="predicted"/>
<evidence type="ECO:0000259" key="3">
    <source>
        <dbReference type="PROSITE" id="PS51294"/>
    </source>
</evidence>
<dbReference type="SUPFAM" id="SSF46689">
    <property type="entry name" value="Homeodomain-like"/>
    <property type="match status" value="1"/>
</dbReference>
<gene>
    <name evidence="4" type="ORF">HINF_LOCUS40589</name>
    <name evidence="5" type="ORF">HINF_LOCUS8847</name>
</gene>
<accession>A0AA86UEU4</accession>
<dbReference type="Gene3D" id="1.10.10.60">
    <property type="entry name" value="Homeodomain-like"/>
    <property type="match status" value="1"/>
</dbReference>
<dbReference type="PROSITE" id="PS51293">
    <property type="entry name" value="SANT"/>
    <property type="match status" value="1"/>
</dbReference>
<dbReference type="InterPro" id="IPR009057">
    <property type="entry name" value="Homeodomain-like_sf"/>
</dbReference>
<feature type="domain" description="SANT" evidence="2">
    <location>
        <begin position="5"/>
        <end position="56"/>
    </location>
</feature>
<dbReference type="Pfam" id="PF00249">
    <property type="entry name" value="Myb_DNA-binding"/>
    <property type="match status" value="1"/>
</dbReference>
<protein>
    <submittedName>
        <fullName evidence="4">SANT/Myb domain</fullName>
    </submittedName>
    <submittedName>
        <fullName evidence="5">SANT/Myb_domain</fullName>
    </submittedName>
</protein>